<feature type="compositionally biased region" description="Acidic residues" evidence="1">
    <location>
        <begin position="53"/>
        <end position="62"/>
    </location>
</feature>
<accession>A0ABZ2CV97</accession>
<dbReference type="PROSITE" id="PS51257">
    <property type="entry name" value="PROKAR_LIPOPROTEIN"/>
    <property type="match status" value="1"/>
</dbReference>
<proteinExistence type="predicted"/>
<keyword evidence="4" id="KW-1185">Reference proteome</keyword>
<evidence type="ECO:0008006" key="5">
    <source>
        <dbReference type="Google" id="ProtNLM"/>
    </source>
</evidence>
<feature type="compositionally biased region" description="Basic and acidic residues" evidence="1">
    <location>
        <begin position="39"/>
        <end position="52"/>
    </location>
</feature>
<dbReference type="EMBL" id="CP144921">
    <property type="protein sequence ID" value="WWA29965.1"/>
    <property type="molecule type" value="Genomic_DNA"/>
</dbReference>
<feature type="chain" id="PRO_5046921275" description="Lipoprotein" evidence="2">
    <location>
        <begin position="20"/>
        <end position="210"/>
    </location>
</feature>
<feature type="signal peptide" evidence="2">
    <location>
        <begin position="1"/>
        <end position="19"/>
    </location>
</feature>
<feature type="region of interest" description="Disordered" evidence="1">
    <location>
        <begin position="22"/>
        <end position="112"/>
    </location>
</feature>
<sequence length="210" mass="23230">MKKNYLLVTLGLLSALTLAACGSGNDTSALKNNNNTEQKTTETTETTEKETDPTSDESDTEDSEKKSKETNSTTAENDSNETARKDTDTNKSAGDDANDADTSDEHSSDSDDLFQSYEEAKSESNYSMSQMKDIIYSGMDYNTYIEETMFEFMLSESYFNESDSVSFDVWIAQDGFLGVEVTPENGVGDMLEFNTMVEADEYGLTNYGAF</sequence>
<gene>
    <name evidence="3" type="ORF">V5G21_20025</name>
</gene>
<dbReference type="Proteomes" id="UP001341136">
    <property type="component" value="Chromosome"/>
</dbReference>
<organism evidence="3 4">
    <name type="scientific">Shouchella rhizosphaerae</name>
    <dbReference type="NCBI Taxonomy" id="866786"/>
    <lineage>
        <taxon>Bacteria</taxon>
        <taxon>Bacillati</taxon>
        <taxon>Bacillota</taxon>
        <taxon>Bacilli</taxon>
        <taxon>Bacillales</taxon>
        <taxon>Bacillaceae</taxon>
        <taxon>Shouchella</taxon>
    </lineage>
</organism>
<evidence type="ECO:0000313" key="3">
    <source>
        <dbReference type="EMBL" id="WWA29965.1"/>
    </source>
</evidence>
<reference evidence="3 4" key="1">
    <citation type="submission" date="2024-01" db="EMBL/GenBank/DDBJ databases">
        <title>Culturomics analysis of mouse respiratory tract.</title>
        <authorList>
            <person name="Phillips A.M."/>
            <person name="Collette N.M."/>
            <person name="Mageeney C.M."/>
            <person name="Sinha A."/>
            <person name="Hern K.E."/>
            <person name="Arkin A.P."/>
            <person name="Williams K.P."/>
            <person name="Branda S."/>
        </authorList>
    </citation>
    <scope>NUCLEOTIDE SEQUENCE [LARGE SCALE GENOMIC DNA]</scope>
    <source>
        <strain evidence="3 4">CP20</strain>
    </source>
</reference>
<protein>
    <recommendedName>
        <fullName evidence="5">Lipoprotein</fullName>
    </recommendedName>
</protein>
<evidence type="ECO:0000313" key="4">
    <source>
        <dbReference type="Proteomes" id="UP001341136"/>
    </source>
</evidence>
<dbReference type="RefSeq" id="WP_063608375.1">
    <property type="nucleotide sequence ID" value="NZ_CP144921.1"/>
</dbReference>
<evidence type="ECO:0000256" key="2">
    <source>
        <dbReference type="SAM" id="SignalP"/>
    </source>
</evidence>
<evidence type="ECO:0000256" key="1">
    <source>
        <dbReference type="SAM" id="MobiDB-lite"/>
    </source>
</evidence>
<name>A0ABZ2CV97_9BACI</name>
<keyword evidence="2" id="KW-0732">Signal</keyword>